<evidence type="ECO:0000313" key="1">
    <source>
        <dbReference type="EMBL" id="ACZ12266.1"/>
    </source>
</evidence>
<dbReference type="HOGENOM" id="CLU_2921072_0_0_7"/>
<protein>
    <submittedName>
        <fullName evidence="1">Uncharacterized protein</fullName>
    </submittedName>
</protein>
<dbReference type="KEGG" id="sdl:Sdel_1243"/>
<dbReference type="EMBL" id="CP001816">
    <property type="protein sequence ID" value="ACZ12266.1"/>
    <property type="molecule type" value="Genomic_DNA"/>
</dbReference>
<accession>D1B2E6</accession>
<name>D1B2E6_SULD5</name>
<gene>
    <name evidence="1" type="ordered locus">Sdel_1243</name>
</gene>
<reference evidence="1 2" key="2">
    <citation type="journal article" date="2010" name="Stand. Genomic Sci.">
        <title>Complete genome sequence of Sulfurospirillum deleyianum type strain (5175).</title>
        <authorList>
            <person name="Sikorski J."/>
            <person name="Lapidus A."/>
            <person name="Copeland A."/>
            <person name="Glavina Del Rio T."/>
            <person name="Nolan M."/>
            <person name="Lucas S."/>
            <person name="Chen F."/>
            <person name="Tice H."/>
            <person name="Cheng J.F."/>
            <person name="Saunders E."/>
            <person name="Bruce D."/>
            <person name="Goodwin L."/>
            <person name="Pitluck S."/>
            <person name="Ovchinnikova G."/>
            <person name="Pati A."/>
            <person name="Ivanova N."/>
            <person name="Mavromatis K."/>
            <person name="Chen A."/>
            <person name="Palaniappan K."/>
            <person name="Chain P."/>
            <person name="Land M."/>
            <person name="Hauser L."/>
            <person name="Chang Y.J."/>
            <person name="Jeffries C.D."/>
            <person name="Brettin T."/>
            <person name="Detter J.C."/>
            <person name="Han C."/>
            <person name="Rohde M."/>
            <person name="Lang E."/>
            <person name="Spring S."/>
            <person name="Goker M."/>
            <person name="Bristow J."/>
            <person name="Eisen J.A."/>
            <person name="Markowitz V."/>
            <person name="Hugenholtz P."/>
            <person name="Kyrpides N.C."/>
            <person name="Klenk H.P."/>
        </authorList>
    </citation>
    <scope>NUCLEOTIDE SEQUENCE [LARGE SCALE GENOMIC DNA]</scope>
    <source>
        <strain evidence="2">ATCC 51133 / DSM 6946 / 5175</strain>
    </source>
</reference>
<dbReference type="AlphaFoldDB" id="D1B2E6"/>
<dbReference type="Proteomes" id="UP000002222">
    <property type="component" value="Chromosome"/>
</dbReference>
<evidence type="ECO:0000313" key="2">
    <source>
        <dbReference type="Proteomes" id="UP000002222"/>
    </source>
</evidence>
<reference evidence="2" key="1">
    <citation type="submission" date="2009-11" db="EMBL/GenBank/DDBJ databases">
        <title>The complete genome of Sulfurospirillum deleyianum DSM 6946.</title>
        <authorList>
            <consortium name="US DOE Joint Genome Institute (JGI-PGF)"/>
            <person name="Lucas S."/>
            <person name="Copeland A."/>
            <person name="Lapidus A."/>
            <person name="Glavina del Rio T."/>
            <person name="Dalin E."/>
            <person name="Tice H."/>
            <person name="Bruce D."/>
            <person name="Goodwin L."/>
            <person name="Pitluck S."/>
            <person name="Kyrpides N."/>
            <person name="Mavromatis K."/>
            <person name="Ivanova N."/>
            <person name="Ovchinnikova G."/>
            <person name="Munk A.C."/>
            <person name="Lu M."/>
            <person name="Brettin T."/>
            <person name="Detter J.C."/>
            <person name="Han C."/>
            <person name="Tapia R."/>
            <person name="Larimer F."/>
            <person name="Land M."/>
            <person name="Hauser L."/>
            <person name="Markowitz V."/>
            <person name="Cheng J.F."/>
            <person name="Hugenholtz P."/>
            <person name="Woyke T."/>
            <person name="Wu D."/>
            <person name="Aumann P."/>
            <person name="Schneider S."/>
            <person name="Lang E."/>
            <person name="Spring S."/>
            <person name="Klenk H.P."/>
            <person name="Eisen J.A."/>
        </authorList>
    </citation>
    <scope>NUCLEOTIDE SEQUENCE [LARGE SCALE GENOMIC DNA]</scope>
    <source>
        <strain evidence="2">ATCC 51133 / DSM 6946 / 5175</strain>
    </source>
</reference>
<sequence length="61" mass="7353">MEIQLKKKRTSLWDLYEDKIQFFIAKGISLASVHKLIISEMDILQKPTYDGFYRWVKRKGF</sequence>
<proteinExistence type="predicted"/>
<organism evidence="1 2">
    <name type="scientific">Sulfurospirillum deleyianum (strain ATCC 51133 / DSM 6946 / 5175)</name>
    <dbReference type="NCBI Taxonomy" id="525898"/>
    <lineage>
        <taxon>Bacteria</taxon>
        <taxon>Pseudomonadati</taxon>
        <taxon>Campylobacterota</taxon>
        <taxon>Epsilonproteobacteria</taxon>
        <taxon>Campylobacterales</taxon>
        <taxon>Sulfurospirillaceae</taxon>
        <taxon>Sulfurospirillum</taxon>
    </lineage>
</organism>
<keyword evidence="2" id="KW-1185">Reference proteome</keyword>